<comment type="subcellular location">
    <subcellularLocation>
        <location evidence="1">Cell outer membrane</location>
        <topology evidence="1">Multi-pass membrane protein</topology>
    </subcellularLocation>
</comment>
<comment type="similarity">
    <text evidence="1">Belongs to the TonB-dependent receptor family.</text>
</comment>
<keyword evidence="3" id="KW-0645">Protease</keyword>
<dbReference type="AlphaFoldDB" id="A0A9E2LD13"/>
<evidence type="ECO:0000256" key="1">
    <source>
        <dbReference type="PROSITE-ProRule" id="PRU01360"/>
    </source>
</evidence>
<dbReference type="Proteomes" id="UP000823865">
    <property type="component" value="Unassembled WGS sequence"/>
</dbReference>
<dbReference type="PROSITE" id="PS52016">
    <property type="entry name" value="TONB_DEPENDENT_REC_3"/>
    <property type="match status" value="1"/>
</dbReference>
<dbReference type="SUPFAM" id="SSF56935">
    <property type="entry name" value="Porins"/>
    <property type="match status" value="1"/>
</dbReference>
<protein>
    <submittedName>
        <fullName evidence="3">Carboxypeptidase-like regulatory domain-containing protein</fullName>
    </submittedName>
</protein>
<evidence type="ECO:0000313" key="4">
    <source>
        <dbReference type="Proteomes" id="UP000823865"/>
    </source>
</evidence>
<gene>
    <name evidence="3" type="ORF">H9789_11550</name>
</gene>
<keyword evidence="1" id="KW-1134">Transmembrane beta strand</keyword>
<dbReference type="Pfam" id="PF07715">
    <property type="entry name" value="Plug"/>
    <property type="match status" value="1"/>
</dbReference>
<dbReference type="EMBL" id="JAHLFU010000237">
    <property type="protein sequence ID" value="MBU3854423.1"/>
    <property type="molecule type" value="Genomic_DNA"/>
</dbReference>
<evidence type="ECO:0000313" key="3">
    <source>
        <dbReference type="EMBL" id="MBU3854423.1"/>
    </source>
</evidence>
<dbReference type="InterPro" id="IPR037066">
    <property type="entry name" value="Plug_dom_sf"/>
</dbReference>
<name>A0A9E2LD13_9BACT</name>
<keyword evidence="1" id="KW-0472">Membrane</keyword>
<dbReference type="InterPro" id="IPR008969">
    <property type="entry name" value="CarboxyPept-like_regulatory"/>
</dbReference>
<sequence>MATGLHAQEQVSLSGRVLDEEQTPLAFVTVKVEGQLAGETTDLDGKYKFTFQTADTVVITYQMMGFQKRTKKLVRPQGKLTLNIVMKPVSLNLEGVTVKEVRRQLGTTQQLDAAKLKQLPSTTGNAVEELVATQAGVSTHNELSSQYNVRGGSFDENSVYINGVEVYRPLLISSGQQEGLSVINSDMVEKINFSAGGFEAQYGDKMSSVLDITYRKPERNEAKAALSLLGGSVYAGLKMKKLTMTHGIRYKTNQYLLGSLETKGEYNPSFLDYQTYLSWQPNKKWSIDVIGNISQNKYNFIPANRSTNFGTMQDVKSFQVYFDGQEKDLFRTFFGTFSVSRNLGEKHKLSLLGSAFLTQERETYDIQGQYWLSETNTSEQLGVGTYLEHARNYLNANVKSLKLVYDGKAGNHQIRSGITWKNETIREKSKEWEMRDSSGYSIPHDPTRLQLIYSLRSPELTLTSNRMELFAQDTWRFEHRSGVFSLNYGARLSYWNWNREWLFSPRVSLGYVPAWNDNFTFRLATGIYYQAPFFKELRDTTTVDGTTYVSLNRNIRSPRSVQVVLGGDYKFKMRERLFKLTAEVYYKALSRINPYNVDNVRVVYYGQNIGKGYTAGVDLKLFGEFIEGTDSWISLSLMKAQQTINGHSMPQPTDQRYNVNFFFTDFFPGSTRWQMNLKASIAGGLPFGPPHTGLERQVFRAPAYKRVDIGMSYRLLNNEDRQNPHKWARPFRNIWLGLDGFNILDISNVSSYYWVTDVTNQQYAVPNYLTGRQINFRILLEL</sequence>
<dbReference type="GO" id="GO:0004180">
    <property type="term" value="F:carboxypeptidase activity"/>
    <property type="evidence" value="ECO:0007669"/>
    <property type="project" value="UniProtKB-KW"/>
</dbReference>
<keyword evidence="3" id="KW-0378">Hydrolase</keyword>
<reference evidence="3" key="1">
    <citation type="journal article" date="2021" name="PeerJ">
        <title>Extensive microbial diversity within the chicken gut microbiome revealed by metagenomics and culture.</title>
        <authorList>
            <person name="Gilroy R."/>
            <person name="Ravi A."/>
            <person name="Getino M."/>
            <person name="Pursley I."/>
            <person name="Horton D.L."/>
            <person name="Alikhan N.F."/>
            <person name="Baker D."/>
            <person name="Gharbi K."/>
            <person name="Hall N."/>
            <person name="Watson M."/>
            <person name="Adriaenssens E.M."/>
            <person name="Foster-Nyarko E."/>
            <person name="Jarju S."/>
            <person name="Secka A."/>
            <person name="Antonio M."/>
            <person name="Oren A."/>
            <person name="Chaudhuri R.R."/>
            <person name="La Ragione R."/>
            <person name="Hildebrand F."/>
            <person name="Pallen M.J."/>
        </authorList>
    </citation>
    <scope>NUCLEOTIDE SEQUENCE</scope>
    <source>
        <strain evidence="3">G3-2149</strain>
    </source>
</reference>
<dbReference type="InterPro" id="IPR039426">
    <property type="entry name" value="TonB-dep_rcpt-like"/>
</dbReference>
<dbReference type="SUPFAM" id="SSF49464">
    <property type="entry name" value="Carboxypeptidase regulatory domain-like"/>
    <property type="match status" value="1"/>
</dbReference>
<dbReference type="InterPro" id="IPR012910">
    <property type="entry name" value="Plug_dom"/>
</dbReference>
<accession>A0A9E2LD13</accession>
<dbReference type="Gene3D" id="2.60.40.1120">
    <property type="entry name" value="Carboxypeptidase-like, regulatory domain"/>
    <property type="match status" value="1"/>
</dbReference>
<dbReference type="Gene3D" id="2.170.130.10">
    <property type="entry name" value="TonB-dependent receptor, plug domain"/>
    <property type="match status" value="1"/>
</dbReference>
<proteinExistence type="inferred from homology"/>
<keyword evidence="1" id="KW-0998">Cell outer membrane</keyword>
<keyword evidence="1" id="KW-0812">Transmembrane</keyword>
<comment type="caution">
    <text evidence="3">The sequence shown here is derived from an EMBL/GenBank/DDBJ whole genome shotgun (WGS) entry which is preliminary data.</text>
</comment>
<dbReference type="GO" id="GO:0009279">
    <property type="term" value="C:cell outer membrane"/>
    <property type="evidence" value="ECO:0007669"/>
    <property type="project" value="UniProtKB-SubCell"/>
</dbReference>
<evidence type="ECO:0000259" key="2">
    <source>
        <dbReference type="Pfam" id="PF07715"/>
    </source>
</evidence>
<keyword evidence="3" id="KW-0121">Carboxypeptidase</keyword>
<keyword evidence="1" id="KW-0813">Transport</keyword>
<reference evidence="3" key="2">
    <citation type="submission" date="2021-04" db="EMBL/GenBank/DDBJ databases">
        <authorList>
            <person name="Gilroy R."/>
        </authorList>
    </citation>
    <scope>NUCLEOTIDE SEQUENCE</scope>
    <source>
        <strain evidence="3">G3-2149</strain>
    </source>
</reference>
<dbReference type="Pfam" id="PF13715">
    <property type="entry name" value="CarbopepD_reg_2"/>
    <property type="match status" value="1"/>
</dbReference>
<organism evidence="3 4">
    <name type="scientific">Candidatus Paraprevotella stercoravium</name>
    <dbReference type="NCBI Taxonomy" id="2838725"/>
    <lineage>
        <taxon>Bacteria</taxon>
        <taxon>Pseudomonadati</taxon>
        <taxon>Bacteroidota</taxon>
        <taxon>Bacteroidia</taxon>
        <taxon>Bacteroidales</taxon>
        <taxon>Prevotellaceae</taxon>
        <taxon>Paraprevotella</taxon>
    </lineage>
</organism>
<feature type="domain" description="TonB-dependent receptor plug" evidence="2">
    <location>
        <begin position="106"/>
        <end position="204"/>
    </location>
</feature>